<evidence type="ECO:0000313" key="3">
    <source>
        <dbReference type="EMBL" id="KKL03871.1"/>
    </source>
</evidence>
<dbReference type="InterPro" id="IPR013762">
    <property type="entry name" value="Integrase-like_cat_sf"/>
</dbReference>
<dbReference type="GO" id="GO:0003677">
    <property type="term" value="F:DNA binding"/>
    <property type="evidence" value="ECO:0007669"/>
    <property type="project" value="InterPro"/>
</dbReference>
<dbReference type="SUPFAM" id="SSF56349">
    <property type="entry name" value="DNA breaking-rejoining enzymes"/>
    <property type="match status" value="1"/>
</dbReference>
<dbReference type="GO" id="GO:0015074">
    <property type="term" value="P:DNA integration"/>
    <property type="evidence" value="ECO:0007669"/>
    <property type="project" value="InterPro"/>
</dbReference>
<proteinExistence type="predicted"/>
<name>A0A0F9CDW8_9ZZZZ</name>
<evidence type="ECO:0000259" key="2">
    <source>
        <dbReference type="PROSITE" id="PS51898"/>
    </source>
</evidence>
<dbReference type="InterPro" id="IPR002104">
    <property type="entry name" value="Integrase_catalytic"/>
</dbReference>
<sequence length="52" mass="6165">HKLRHSYGHNLLLKGVDIRYIKEALRHSSIQSTQIYTQLDKEELKDKLNSVF</sequence>
<feature type="non-terminal residue" evidence="3">
    <location>
        <position position="1"/>
    </location>
</feature>
<protein>
    <recommendedName>
        <fullName evidence="2">Tyr recombinase domain-containing protein</fullName>
    </recommendedName>
</protein>
<dbReference type="GO" id="GO:0006310">
    <property type="term" value="P:DNA recombination"/>
    <property type="evidence" value="ECO:0007669"/>
    <property type="project" value="UniProtKB-KW"/>
</dbReference>
<reference evidence="3" key="1">
    <citation type="journal article" date="2015" name="Nature">
        <title>Complex archaea that bridge the gap between prokaryotes and eukaryotes.</title>
        <authorList>
            <person name="Spang A."/>
            <person name="Saw J.H."/>
            <person name="Jorgensen S.L."/>
            <person name="Zaremba-Niedzwiedzka K."/>
            <person name="Martijn J."/>
            <person name="Lind A.E."/>
            <person name="van Eijk R."/>
            <person name="Schleper C."/>
            <person name="Guy L."/>
            <person name="Ettema T.J."/>
        </authorList>
    </citation>
    <scope>NUCLEOTIDE SEQUENCE</scope>
</reference>
<dbReference type="AlphaFoldDB" id="A0A0F9CDW8"/>
<evidence type="ECO:0000256" key="1">
    <source>
        <dbReference type="ARBA" id="ARBA00023172"/>
    </source>
</evidence>
<dbReference type="Pfam" id="PF00589">
    <property type="entry name" value="Phage_integrase"/>
    <property type="match status" value="1"/>
</dbReference>
<dbReference type="PROSITE" id="PS51898">
    <property type="entry name" value="TYR_RECOMBINASE"/>
    <property type="match status" value="1"/>
</dbReference>
<dbReference type="Gene3D" id="1.10.443.10">
    <property type="entry name" value="Intergrase catalytic core"/>
    <property type="match status" value="1"/>
</dbReference>
<keyword evidence="1" id="KW-0233">DNA recombination</keyword>
<dbReference type="InterPro" id="IPR011010">
    <property type="entry name" value="DNA_brk_join_enz"/>
</dbReference>
<accession>A0A0F9CDW8</accession>
<feature type="domain" description="Tyr recombinase" evidence="2">
    <location>
        <begin position="1"/>
        <end position="49"/>
    </location>
</feature>
<dbReference type="EMBL" id="LAZR01044756">
    <property type="protein sequence ID" value="KKL03871.1"/>
    <property type="molecule type" value="Genomic_DNA"/>
</dbReference>
<comment type="caution">
    <text evidence="3">The sequence shown here is derived from an EMBL/GenBank/DDBJ whole genome shotgun (WGS) entry which is preliminary data.</text>
</comment>
<organism evidence="3">
    <name type="scientific">marine sediment metagenome</name>
    <dbReference type="NCBI Taxonomy" id="412755"/>
    <lineage>
        <taxon>unclassified sequences</taxon>
        <taxon>metagenomes</taxon>
        <taxon>ecological metagenomes</taxon>
    </lineage>
</organism>
<gene>
    <name evidence="3" type="ORF">LCGC14_2621810</name>
</gene>